<dbReference type="OrthoDB" id="6186108at2759"/>
<dbReference type="EMBL" id="UYJE01005145">
    <property type="protein sequence ID" value="VDI34417.1"/>
    <property type="molecule type" value="Genomic_DNA"/>
</dbReference>
<feature type="coiled-coil region" evidence="1">
    <location>
        <begin position="60"/>
        <end position="131"/>
    </location>
</feature>
<evidence type="ECO:0000313" key="4">
    <source>
        <dbReference type="Proteomes" id="UP000596742"/>
    </source>
</evidence>
<organism evidence="3 4">
    <name type="scientific">Mytilus galloprovincialis</name>
    <name type="common">Mediterranean mussel</name>
    <dbReference type="NCBI Taxonomy" id="29158"/>
    <lineage>
        <taxon>Eukaryota</taxon>
        <taxon>Metazoa</taxon>
        <taxon>Spiralia</taxon>
        <taxon>Lophotrochozoa</taxon>
        <taxon>Mollusca</taxon>
        <taxon>Bivalvia</taxon>
        <taxon>Autobranchia</taxon>
        <taxon>Pteriomorphia</taxon>
        <taxon>Mytilida</taxon>
        <taxon>Mytiloidea</taxon>
        <taxon>Mytilidae</taxon>
        <taxon>Mytilinae</taxon>
        <taxon>Mytilus</taxon>
    </lineage>
</organism>
<proteinExistence type="predicted"/>
<feature type="chain" id="PRO_5033043634" evidence="2">
    <location>
        <begin position="18"/>
        <end position="231"/>
    </location>
</feature>
<accession>A0A8B6EJS4</accession>
<protein>
    <submittedName>
        <fullName evidence="3">Uncharacterized protein</fullName>
    </submittedName>
</protein>
<name>A0A8B6EJS4_MYTGA</name>
<evidence type="ECO:0000256" key="2">
    <source>
        <dbReference type="SAM" id="SignalP"/>
    </source>
</evidence>
<evidence type="ECO:0000256" key="1">
    <source>
        <dbReference type="SAM" id="Coils"/>
    </source>
</evidence>
<reference evidence="3" key="1">
    <citation type="submission" date="2018-11" db="EMBL/GenBank/DDBJ databases">
        <authorList>
            <person name="Alioto T."/>
            <person name="Alioto T."/>
        </authorList>
    </citation>
    <scope>NUCLEOTIDE SEQUENCE</scope>
</reference>
<keyword evidence="2" id="KW-0732">Signal</keyword>
<keyword evidence="4" id="KW-1185">Reference proteome</keyword>
<gene>
    <name evidence="3" type="ORF">MGAL_10B085121</name>
</gene>
<dbReference type="AlphaFoldDB" id="A0A8B6EJS4"/>
<evidence type="ECO:0000313" key="3">
    <source>
        <dbReference type="EMBL" id="VDI34417.1"/>
    </source>
</evidence>
<dbReference type="Proteomes" id="UP000596742">
    <property type="component" value="Unassembled WGS sequence"/>
</dbReference>
<comment type="caution">
    <text evidence="3">The sequence shown here is derived from an EMBL/GenBank/DDBJ whole genome shotgun (WGS) entry which is preliminary data.</text>
</comment>
<sequence length="231" mass="27116">MDFVFVFLLLFSINCQGFLLDTVTQISPTKDQALTDKHFDILMDLLMEQRRTQRKQDEVISQMNQALLKLQHEVSSYQKQNQSGSANNRLLECENKTEKFQRELDNLTGNHTTLQMEYSELRRNFENMNVESMLVVQNLTIIDTKSNKLDKEIGMLKNLKSVSDLRNISDIFDKTDRNELEIQMTNHRMNKVINDANARKQDVIALYNKADLSEHYLDKHLKEFADRGMFM</sequence>
<feature type="signal peptide" evidence="2">
    <location>
        <begin position="1"/>
        <end position="17"/>
    </location>
</feature>
<keyword evidence="1" id="KW-0175">Coiled coil</keyword>